<name>A0ABV5SP23_9MICO</name>
<dbReference type="EMBL" id="JBHMBL010000001">
    <property type="protein sequence ID" value="MFB9641496.1"/>
    <property type="molecule type" value="Genomic_DNA"/>
</dbReference>
<protein>
    <submittedName>
        <fullName evidence="1">Uncharacterized protein</fullName>
    </submittedName>
</protein>
<dbReference type="SUPFAM" id="SSF103084">
    <property type="entry name" value="Holliday junction resolvase RusA"/>
    <property type="match status" value="1"/>
</dbReference>
<sequence length="119" mass="14132">MFTKTFEFEWTKPPLSLNYRMHRMQEAKIVKEVRTLMHASARHMPDLGRCEVRLVWFVKDRRRRDDENPVSTLKALCDGLVDAEVVPDDTHEYMVKHMPEIRYVPGCTPHFEFTVTEIP</sequence>
<gene>
    <name evidence="1" type="ORF">ACFFQV_04230</name>
</gene>
<dbReference type="Proteomes" id="UP001589667">
    <property type="component" value="Unassembled WGS sequence"/>
</dbReference>
<keyword evidence="2" id="KW-1185">Reference proteome</keyword>
<dbReference type="InterPro" id="IPR036614">
    <property type="entry name" value="RusA-like_sf"/>
</dbReference>
<reference evidence="1 2" key="1">
    <citation type="submission" date="2024-09" db="EMBL/GenBank/DDBJ databases">
        <authorList>
            <person name="Sun Q."/>
            <person name="Mori K."/>
        </authorList>
    </citation>
    <scope>NUCLEOTIDE SEQUENCE [LARGE SCALE GENOMIC DNA]</scope>
    <source>
        <strain evidence="1 2">JCM 14321</strain>
    </source>
</reference>
<dbReference type="Gene3D" id="3.30.1330.70">
    <property type="entry name" value="Holliday junction resolvase RusA"/>
    <property type="match status" value="1"/>
</dbReference>
<accession>A0ABV5SP23</accession>
<dbReference type="RefSeq" id="WP_157423091.1">
    <property type="nucleotide sequence ID" value="NZ_BAAANI010000006.1"/>
</dbReference>
<proteinExistence type="predicted"/>
<evidence type="ECO:0000313" key="2">
    <source>
        <dbReference type="Proteomes" id="UP001589667"/>
    </source>
</evidence>
<comment type="caution">
    <text evidence="1">The sequence shown here is derived from an EMBL/GenBank/DDBJ whole genome shotgun (WGS) entry which is preliminary data.</text>
</comment>
<organism evidence="1 2">
    <name type="scientific">Agromyces lapidis</name>
    <dbReference type="NCBI Taxonomy" id="279574"/>
    <lineage>
        <taxon>Bacteria</taxon>
        <taxon>Bacillati</taxon>
        <taxon>Actinomycetota</taxon>
        <taxon>Actinomycetes</taxon>
        <taxon>Micrococcales</taxon>
        <taxon>Microbacteriaceae</taxon>
        <taxon>Agromyces</taxon>
    </lineage>
</organism>
<evidence type="ECO:0000313" key="1">
    <source>
        <dbReference type="EMBL" id="MFB9641496.1"/>
    </source>
</evidence>